<evidence type="ECO:0000313" key="3">
    <source>
        <dbReference type="Proteomes" id="UP000070400"/>
    </source>
</evidence>
<organism evidence="2 3">
    <name type="scientific">candidate division MSBL1 archaeon SCGC-AAA261D19</name>
    <dbReference type="NCBI Taxonomy" id="1698273"/>
    <lineage>
        <taxon>Archaea</taxon>
        <taxon>Methanobacteriati</taxon>
        <taxon>Methanobacteriota</taxon>
        <taxon>candidate division MSBL1</taxon>
    </lineage>
</organism>
<proteinExistence type="inferred from homology"/>
<dbReference type="EMBL" id="LHXX01000005">
    <property type="protein sequence ID" value="KXB02738.1"/>
    <property type="molecule type" value="Genomic_DNA"/>
</dbReference>
<dbReference type="NCBIfam" id="TIGR03730">
    <property type="entry name" value="tungstate_WtpA"/>
    <property type="match status" value="1"/>
</dbReference>
<dbReference type="GO" id="GO:0015689">
    <property type="term" value="P:molybdate ion transport"/>
    <property type="evidence" value="ECO:0007669"/>
    <property type="project" value="TreeGrafter"/>
</dbReference>
<comment type="caution">
    <text evidence="2">The sequence shown here is derived from an EMBL/GenBank/DDBJ whole genome shotgun (WGS) entry which is preliminary data.</text>
</comment>
<accession>A0A133V8F2</accession>
<dbReference type="Gene3D" id="3.40.190.10">
    <property type="entry name" value="Periplasmic binding protein-like II"/>
    <property type="match status" value="2"/>
</dbReference>
<evidence type="ECO:0000256" key="1">
    <source>
        <dbReference type="ARBA" id="ARBA00009438"/>
    </source>
</evidence>
<dbReference type="Proteomes" id="UP000070400">
    <property type="component" value="Unassembled WGS sequence"/>
</dbReference>
<dbReference type="CDD" id="cd13540">
    <property type="entry name" value="PBP2_ModA_WtpA"/>
    <property type="match status" value="1"/>
</dbReference>
<dbReference type="NCBIfam" id="NF003196">
    <property type="entry name" value="PRK04168.1"/>
    <property type="match status" value="1"/>
</dbReference>
<dbReference type="SUPFAM" id="SSF53850">
    <property type="entry name" value="Periplasmic binding protein-like II"/>
    <property type="match status" value="1"/>
</dbReference>
<dbReference type="Pfam" id="PF13531">
    <property type="entry name" value="SBP_bac_11"/>
    <property type="match status" value="1"/>
</dbReference>
<dbReference type="InterPro" id="IPR022498">
    <property type="entry name" value="ABC_trnspt_W-bd_WtpA"/>
</dbReference>
<comment type="similarity">
    <text evidence="1">Belongs to the bacterial solute-binding protein 1 family. WtpA subfamily.</text>
</comment>
<evidence type="ECO:0000313" key="2">
    <source>
        <dbReference type="EMBL" id="KXB02738.1"/>
    </source>
</evidence>
<sequence length="329" mass="36804">MIIIVGGGIFFYLGGSGATPVKIFHAGSLAKPLAELEILFENQNNVDVQREPAGSVATVRKVTQLGKTTDLVAVADYSLIPNMMMDEYACWYIQFARNEMVIAHTADSTYADEVDNNNWYEILARPGVRFGFSNPNNDPCGYRTMMVIQLAEMYYDNSKIFDDLIKANTNITTSKTDNKITIEVPSTEELNPNAGKVRIESKETDLIHLLEEGSIDYAFEYRSIAVQYDLDFIELPAEANLAYVEYENIYAQVELKLEDEEPITAKPIVYGVTIPTNARHEKEAIKFVELLITSDGQQIFEDLGQPPINPPVASSIDKLPENLQQLVKA</sequence>
<keyword evidence="3" id="KW-1185">Reference proteome</keyword>
<evidence type="ECO:0008006" key="4">
    <source>
        <dbReference type="Google" id="ProtNLM"/>
    </source>
</evidence>
<protein>
    <recommendedName>
        <fullName evidence="4">Tungstate ABC transporter substrate-binding protein WtpA</fullName>
    </recommendedName>
</protein>
<reference evidence="2 3" key="1">
    <citation type="journal article" date="2016" name="Sci. Rep.">
        <title>Metabolic traits of an uncultured archaeal lineage -MSBL1- from brine pools of the Red Sea.</title>
        <authorList>
            <person name="Mwirichia R."/>
            <person name="Alam I."/>
            <person name="Rashid M."/>
            <person name="Vinu M."/>
            <person name="Ba-Alawi W."/>
            <person name="Anthony Kamau A."/>
            <person name="Kamanda Ngugi D."/>
            <person name="Goker M."/>
            <person name="Klenk H.P."/>
            <person name="Bajic V."/>
            <person name="Stingl U."/>
        </authorList>
    </citation>
    <scope>NUCLEOTIDE SEQUENCE [LARGE SCALE GENOMIC DNA]</scope>
    <source>
        <strain evidence="2">SCGC-AAA261D19</strain>
    </source>
</reference>
<dbReference type="GO" id="GO:0030973">
    <property type="term" value="F:molybdate ion binding"/>
    <property type="evidence" value="ECO:0007669"/>
    <property type="project" value="TreeGrafter"/>
</dbReference>
<dbReference type="AlphaFoldDB" id="A0A133V8F2"/>
<dbReference type="GO" id="GO:1901359">
    <property type="term" value="F:tungstate binding"/>
    <property type="evidence" value="ECO:0007669"/>
    <property type="project" value="InterPro"/>
</dbReference>
<dbReference type="InterPro" id="IPR050682">
    <property type="entry name" value="ModA/WtpA"/>
</dbReference>
<dbReference type="PANTHER" id="PTHR30632:SF16">
    <property type="entry name" value="MOLYBDATE_TUNGSTATE-BINDING PROTEIN WTPA"/>
    <property type="match status" value="1"/>
</dbReference>
<gene>
    <name evidence="2" type="ORF">AKJ43_00735</name>
</gene>
<dbReference type="PANTHER" id="PTHR30632">
    <property type="entry name" value="MOLYBDATE-BINDING PERIPLASMIC PROTEIN"/>
    <property type="match status" value="1"/>
</dbReference>
<name>A0A133V8F2_9EURY</name>